<reference evidence="1 2" key="1">
    <citation type="journal article" date="2022" name="bioRxiv">
        <title>Genomics of Preaxostyla Flagellates Illuminates Evolutionary Transitions and the Path Towards Mitochondrial Loss.</title>
        <authorList>
            <person name="Novak L.V.F."/>
            <person name="Treitli S.C."/>
            <person name="Pyrih J."/>
            <person name="Halakuc P."/>
            <person name="Pipaliya S.V."/>
            <person name="Vacek V."/>
            <person name="Brzon O."/>
            <person name="Soukal P."/>
            <person name="Eme L."/>
            <person name="Dacks J.B."/>
            <person name="Karnkowska A."/>
            <person name="Elias M."/>
            <person name="Hampl V."/>
        </authorList>
    </citation>
    <scope>NUCLEOTIDE SEQUENCE [LARGE SCALE GENOMIC DNA]</scope>
    <source>
        <strain evidence="1">NAU3</strain>
        <tissue evidence="1">Gut</tissue>
    </source>
</reference>
<protein>
    <submittedName>
        <fullName evidence="1">Uncharacterized protein</fullName>
    </submittedName>
</protein>
<comment type="caution">
    <text evidence="1">The sequence shown here is derived from an EMBL/GenBank/DDBJ whole genome shotgun (WGS) entry which is preliminary data.</text>
</comment>
<accession>A0ABQ9XYI3</accession>
<proteinExistence type="predicted"/>
<evidence type="ECO:0000313" key="1">
    <source>
        <dbReference type="EMBL" id="KAK2956514.1"/>
    </source>
</evidence>
<keyword evidence="2" id="KW-1185">Reference proteome</keyword>
<dbReference type="Proteomes" id="UP001281761">
    <property type="component" value="Unassembled WGS sequence"/>
</dbReference>
<gene>
    <name evidence="1" type="ORF">BLNAU_8568</name>
</gene>
<organism evidence="1 2">
    <name type="scientific">Blattamonas nauphoetae</name>
    <dbReference type="NCBI Taxonomy" id="2049346"/>
    <lineage>
        <taxon>Eukaryota</taxon>
        <taxon>Metamonada</taxon>
        <taxon>Preaxostyla</taxon>
        <taxon>Oxymonadida</taxon>
        <taxon>Blattamonas</taxon>
    </lineage>
</organism>
<name>A0ABQ9XYI3_9EUKA</name>
<dbReference type="EMBL" id="JARBJD010000055">
    <property type="protein sequence ID" value="KAK2956514.1"/>
    <property type="molecule type" value="Genomic_DNA"/>
</dbReference>
<sequence length="516" mass="58710">MESSSPVLNAEGVIEFTSHEQADTETLIFSELFGVQAVRSAETFNCVIRRDPKESNTKAVLDSIRTMIMDEHPHQSDASVERGRGGDAFRRMISDRKDRVHILTHSNSTLIELIETAFSLVGQLRTFLRMGHGSETLNLNNCYSKKGCVDNMLFRRLCCLELVTALANTLPNSHRNLCLIRTCSVSVRMCLATQHFVYRQAKVMAMTRTHTSFAWEDLVKQGFTFDSIVLEVTGSCLEIESFIPLVMQKNVDSHKRIVFIGESRKERPTSLYHRYLCLHVTFLQLTPQGLCKPSISRLLPRVDPNLTNKARPGRGRKITSPISELRTTFGAGEIQPADQQRVDHSPCPINNTVIQTVRNLLLTRHETLYFPYNCWNLLHTVYVFNGLTTPHLPKQLQFAQHTQQTLPNPTFSTPPSNARLSHQRRMHSWESSSDSLPQLSNVFQRKHHLICPKHTSEPSSNRDGSSNSTAVQREWLELLSNHPIFPFRLSTPFPHPPLNLRTQICCWPAHISLSSR</sequence>
<evidence type="ECO:0000313" key="2">
    <source>
        <dbReference type="Proteomes" id="UP001281761"/>
    </source>
</evidence>